<dbReference type="SUPFAM" id="SSF103481">
    <property type="entry name" value="Multidrug resistance efflux transporter EmrE"/>
    <property type="match status" value="2"/>
</dbReference>
<feature type="transmembrane region" description="Helical" evidence="1">
    <location>
        <begin position="75"/>
        <end position="96"/>
    </location>
</feature>
<evidence type="ECO:0000313" key="4">
    <source>
        <dbReference type="Proteomes" id="UP001517376"/>
    </source>
</evidence>
<accession>A0ABW9YAF0</accession>
<organism evidence="3 4">
    <name type="scientific">Paragemmobacter ruber</name>
    <dbReference type="NCBI Taxonomy" id="1985673"/>
    <lineage>
        <taxon>Bacteria</taxon>
        <taxon>Pseudomonadati</taxon>
        <taxon>Pseudomonadota</taxon>
        <taxon>Alphaproteobacteria</taxon>
        <taxon>Rhodobacterales</taxon>
        <taxon>Paracoccaceae</taxon>
        <taxon>Paragemmobacter</taxon>
    </lineage>
</organism>
<dbReference type="PANTHER" id="PTHR22911:SF103">
    <property type="entry name" value="BLR2811 PROTEIN"/>
    <property type="match status" value="1"/>
</dbReference>
<feature type="domain" description="EamA" evidence="2">
    <location>
        <begin position="12"/>
        <end position="142"/>
    </location>
</feature>
<dbReference type="Gene3D" id="1.10.3730.20">
    <property type="match status" value="1"/>
</dbReference>
<reference evidence="4" key="1">
    <citation type="submission" date="2020-01" db="EMBL/GenBank/DDBJ databases">
        <title>Sphingomonas sp. strain CSW-10.</title>
        <authorList>
            <person name="Chen W.-M."/>
        </authorList>
    </citation>
    <scope>NUCLEOTIDE SEQUENCE [LARGE SCALE GENOMIC DNA]</scope>
    <source>
        <strain evidence="4">CCP-1</strain>
    </source>
</reference>
<keyword evidence="4" id="KW-1185">Reference proteome</keyword>
<evidence type="ECO:0000256" key="1">
    <source>
        <dbReference type="SAM" id="Phobius"/>
    </source>
</evidence>
<feature type="transmembrane region" description="Helical" evidence="1">
    <location>
        <begin position="152"/>
        <end position="170"/>
    </location>
</feature>
<dbReference type="RefSeq" id="WP_161767764.1">
    <property type="nucleotide sequence ID" value="NZ_JAAATW010000003.1"/>
</dbReference>
<name>A0ABW9YAF0_9RHOB</name>
<feature type="transmembrane region" description="Helical" evidence="1">
    <location>
        <begin position="211"/>
        <end position="231"/>
    </location>
</feature>
<gene>
    <name evidence="3" type="ORF">GU920_14355</name>
</gene>
<dbReference type="PANTHER" id="PTHR22911">
    <property type="entry name" value="ACYL-MALONYL CONDENSING ENZYME-RELATED"/>
    <property type="match status" value="1"/>
</dbReference>
<protein>
    <submittedName>
        <fullName evidence="3">EamA family transporter</fullName>
    </submittedName>
</protein>
<dbReference type="InterPro" id="IPR037185">
    <property type="entry name" value="EmrE-like"/>
</dbReference>
<feature type="transmembrane region" description="Helical" evidence="1">
    <location>
        <begin position="182"/>
        <end position="205"/>
    </location>
</feature>
<comment type="caution">
    <text evidence="3">The sequence shown here is derived from an EMBL/GenBank/DDBJ whole genome shotgun (WGS) entry which is preliminary data.</text>
</comment>
<evidence type="ECO:0000313" key="3">
    <source>
        <dbReference type="EMBL" id="NBE08719.1"/>
    </source>
</evidence>
<dbReference type="EMBL" id="JAAATW010000003">
    <property type="protein sequence ID" value="NBE08719.1"/>
    <property type="molecule type" value="Genomic_DNA"/>
</dbReference>
<keyword evidence="1" id="KW-1133">Transmembrane helix</keyword>
<evidence type="ECO:0000259" key="2">
    <source>
        <dbReference type="Pfam" id="PF00892"/>
    </source>
</evidence>
<dbReference type="Proteomes" id="UP001517376">
    <property type="component" value="Unassembled WGS sequence"/>
</dbReference>
<feature type="transmembrane region" description="Helical" evidence="1">
    <location>
        <begin position="42"/>
        <end position="63"/>
    </location>
</feature>
<feature type="transmembrane region" description="Helical" evidence="1">
    <location>
        <begin position="127"/>
        <end position="146"/>
    </location>
</feature>
<keyword evidence="1" id="KW-0812">Transmembrane</keyword>
<proteinExistence type="predicted"/>
<keyword evidence="1" id="KW-0472">Membrane</keyword>
<feature type="transmembrane region" description="Helical" evidence="1">
    <location>
        <begin position="102"/>
        <end position="120"/>
    </location>
</feature>
<feature type="transmembrane region" description="Helical" evidence="1">
    <location>
        <begin position="264"/>
        <end position="281"/>
    </location>
</feature>
<feature type="domain" description="EamA" evidence="2">
    <location>
        <begin position="152"/>
        <end position="276"/>
    </location>
</feature>
<dbReference type="Pfam" id="PF00892">
    <property type="entry name" value="EamA"/>
    <property type="match status" value="2"/>
</dbReference>
<dbReference type="InterPro" id="IPR000620">
    <property type="entry name" value="EamA_dom"/>
</dbReference>
<feature type="transmembrane region" description="Helical" evidence="1">
    <location>
        <begin position="238"/>
        <end position="258"/>
    </location>
</feature>
<sequence>MQQPTEASTRQGILLMLLSLLLFTAMDALAKGLVQRYPTPQVVWARFAGQLFLVILILNIRLAPALRTRHPRLHALRSLTQMGATGFFFASLTHIGLAEATALADINPVLITLGAAIFLGEKLGPRRLAGVFAAMIGALIIIRPGADVFTPAALLPLACAVCYAASALLTRKVGMTESPWTAMFYGALLGTLATSALMPAVWQPIATADLWLFAVVGCLGTAAQICLIRAFSIAEAGAIAPFGYVGILLATLWGVLFYDEWPDALTFLGAGIIVASGLYIWHRETRARRQAQP</sequence>